<dbReference type="EMBL" id="SZQL01000003">
    <property type="protein sequence ID" value="TKK70147.1"/>
    <property type="molecule type" value="Genomic_DNA"/>
</dbReference>
<evidence type="ECO:0000313" key="4">
    <source>
        <dbReference type="Proteomes" id="UP000305848"/>
    </source>
</evidence>
<evidence type="ECO:0000313" key="3">
    <source>
        <dbReference type="EMBL" id="TKK70147.1"/>
    </source>
</evidence>
<evidence type="ECO:0000259" key="2">
    <source>
        <dbReference type="Pfam" id="PF06283"/>
    </source>
</evidence>
<dbReference type="PANTHER" id="PTHR40469:SF2">
    <property type="entry name" value="GALACTOSE-BINDING DOMAIN-LIKE SUPERFAMILY PROTEIN"/>
    <property type="match status" value="1"/>
</dbReference>
<dbReference type="InterPro" id="IPR029062">
    <property type="entry name" value="Class_I_gatase-like"/>
</dbReference>
<dbReference type="Pfam" id="PF06283">
    <property type="entry name" value="ThuA"/>
    <property type="match status" value="1"/>
</dbReference>
<keyword evidence="1" id="KW-0732">Signal</keyword>
<dbReference type="InterPro" id="IPR029010">
    <property type="entry name" value="ThuA-like"/>
</dbReference>
<accession>A0A4U3L8X0</accession>
<comment type="caution">
    <text evidence="3">The sequence shown here is derived from an EMBL/GenBank/DDBJ whole genome shotgun (WGS) entry which is preliminary data.</text>
</comment>
<dbReference type="Proteomes" id="UP000305848">
    <property type="component" value="Unassembled WGS sequence"/>
</dbReference>
<dbReference type="SUPFAM" id="SSF52317">
    <property type="entry name" value="Class I glutamine amidotransferase-like"/>
    <property type="match status" value="1"/>
</dbReference>
<name>A0A4U3L8X0_9BACT</name>
<dbReference type="Gene3D" id="3.40.50.880">
    <property type="match status" value="1"/>
</dbReference>
<keyword evidence="4" id="KW-1185">Reference proteome</keyword>
<reference evidence="3 4" key="1">
    <citation type="submission" date="2019-05" db="EMBL/GenBank/DDBJ databases">
        <title>Panacibacter sp. strain 17mud1-8 Genome sequencing and assembly.</title>
        <authorList>
            <person name="Chhetri G."/>
        </authorList>
    </citation>
    <scope>NUCLEOTIDE SEQUENCE [LARGE SCALE GENOMIC DNA]</scope>
    <source>
        <strain evidence="3 4">17mud1-8</strain>
    </source>
</reference>
<sequence length="254" mass="28972">MRAVRLFILFVFIQITISTTATAQKQFKALIVTTTRGWHHESLHAGVLALQDLARKNFFDAVLWEDPNGFTDKYVAQFQVIIFLNTTGDIFDSAQQKVMERYIQSGKGYVGIHSASDTEYDWDWYNKLVGRMFHIHPAIQTAALNIVDTTFPGLQGFANNKLWTDEWYEFGPEKITELHYILAVNESTYNPKADWGARGKGEGMGKFHPIAWYHNFDGGRAFYTALGHMPTDFSDPAFLNHLYAGIFWAATGRK</sequence>
<dbReference type="PANTHER" id="PTHR40469">
    <property type="entry name" value="SECRETED GLYCOSYL HYDROLASE"/>
    <property type="match status" value="1"/>
</dbReference>
<protein>
    <submittedName>
        <fullName evidence="3">ThuA domain-containing protein</fullName>
    </submittedName>
</protein>
<dbReference type="AlphaFoldDB" id="A0A4U3L8X0"/>
<feature type="chain" id="PRO_5021004707" evidence="1">
    <location>
        <begin position="24"/>
        <end position="254"/>
    </location>
</feature>
<gene>
    <name evidence="3" type="ORF">FC093_05170</name>
</gene>
<feature type="domain" description="ThuA-like" evidence="2">
    <location>
        <begin position="28"/>
        <end position="249"/>
    </location>
</feature>
<dbReference type="RefSeq" id="WP_137260692.1">
    <property type="nucleotide sequence ID" value="NZ_SZQL01000003.1"/>
</dbReference>
<dbReference type="OrthoDB" id="9816308at2"/>
<proteinExistence type="predicted"/>
<feature type="signal peptide" evidence="1">
    <location>
        <begin position="1"/>
        <end position="23"/>
    </location>
</feature>
<evidence type="ECO:0000256" key="1">
    <source>
        <dbReference type="SAM" id="SignalP"/>
    </source>
</evidence>
<organism evidence="3 4">
    <name type="scientific">Ilyomonas limi</name>
    <dbReference type="NCBI Taxonomy" id="2575867"/>
    <lineage>
        <taxon>Bacteria</taxon>
        <taxon>Pseudomonadati</taxon>
        <taxon>Bacteroidota</taxon>
        <taxon>Chitinophagia</taxon>
        <taxon>Chitinophagales</taxon>
        <taxon>Chitinophagaceae</taxon>
        <taxon>Ilyomonas</taxon>
    </lineage>
</organism>